<dbReference type="STRING" id="1237085.Ngar_c03810"/>
<evidence type="ECO:0000313" key="1">
    <source>
        <dbReference type="EMBL" id="AFU57329.1"/>
    </source>
</evidence>
<dbReference type="HOGENOM" id="CLU_1500324_0_0_2"/>
<keyword evidence="2" id="KW-1185">Reference proteome</keyword>
<gene>
    <name evidence="1" type="ordered locus">Ngar_c03810</name>
</gene>
<dbReference type="InParanoid" id="K0ILT6"/>
<proteinExistence type="predicted"/>
<protein>
    <recommendedName>
        <fullName evidence="3">PIN domain-containing protein</fullName>
    </recommendedName>
</protein>
<accession>K0ILT6</accession>
<dbReference type="Proteomes" id="UP000008037">
    <property type="component" value="Chromosome"/>
</dbReference>
<name>K0ILT6_NITGG</name>
<organism evidence="1 2">
    <name type="scientific">Nitrososphaera gargensis (strain Ga9.2)</name>
    <dbReference type="NCBI Taxonomy" id="1237085"/>
    <lineage>
        <taxon>Archaea</taxon>
        <taxon>Nitrososphaerota</taxon>
        <taxon>Nitrososphaeria</taxon>
        <taxon>Nitrososphaerales</taxon>
        <taxon>Nitrososphaeraceae</taxon>
        <taxon>Nitrososphaera</taxon>
    </lineage>
</organism>
<evidence type="ECO:0008006" key="3">
    <source>
        <dbReference type="Google" id="ProtNLM"/>
    </source>
</evidence>
<evidence type="ECO:0000313" key="2">
    <source>
        <dbReference type="Proteomes" id="UP000008037"/>
    </source>
</evidence>
<dbReference type="EMBL" id="CP002408">
    <property type="protein sequence ID" value="AFU57329.1"/>
    <property type="molecule type" value="Genomic_DNA"/>
</dbReference>
<dbReference type="BioCyc" id="CNIT1237085:G1324-381-MONOMER"/>
<dbReference type="Pfam" id="PF11848">
    <property type="entry name" value="DUF3368"/>
    <property type="match status" value="1"/>
</dbReference>
<sequence>MYYIVIFVLQYNMRAVMDSDALIKITKSSVKETVLSNISTDIPKKVEQETVDDGKKSGHPDAVVIERNIQAGKIKVSETRSSDVSERIIASLNISGGESDSLRLFSNNRSNYDCIITDDQKFIDLIDGLEIPFLTPSALLVYLVNQKRVSPDQALQYLDKMKPMISKEEYILTKEELSK</sequence>
<reference evidence="1 2" key="1">
    <citation type="journal article" date="2012" name="Environ. Microbiol.">
        <title>The genome of the ammonia-oxidizing Candidatus Nitrososphaera gargensis: insights into metabolic versatility and environmental adaptations.</title>
        <authorList>
            <person name="Spang A."/>
            <person name="Poehlein A."/>
            <person name="Offre P."/>
            <person name="Zumbragel S."/>
            <person name="Haider S."/>
            <person name="Rychlik N."/>
            <person name="Nowka B."/>
            <person name="Schmeisser C."/>
            <person name="Lebedeva E.V."/>
            <person name="Rattei T."/>
            <person name="Bohm C."/>
            <person name="Schmid M."/>
            <person name="Galushko A."/>
            <person name="Hatzenpichler R."/>
            <person name="Weinmaier T."/>
            <person name="Daniel R."/>
            <person name="Schleper C."/>
            <person name="Spieck E."/>
            <person name="Streit W."/>
            <person name="Wagner M."/>
        </authorList>
    </citation>
    <scope>NUCLEOTIDE SEQUENCE [LARGE SCALE GENOMIC DNA]</scope>
    <source>
        <strain evidence="2">Ga9.2</strain>
    </source>
</reference>
<dbReference type="InterPro" id="IPR021799">
    <property type="entry name" value="PIN-like_prokaryotic"/>
</dbReference>
<dbReference type="KEGG" id="nga:Ngar_c03810"/>
<dbReference type="AlphaFoldDB" id="K0ILT6"/>